<evidence type="ECO:0000256" key="4">
    <source>
        <dbReference type="ARBA" id="ARBA00022803"/>
    </source>
</evidence>
<dbReference type="GO" id="GO:0005829">
    <property type="term" value="C:cytosol"/>
    <property type="evidence" value="ECO:0007669"/>
    <property type="project" value="TreeGrafter"/>
</dbReference>
<dbReference type="SUPFAM" id="SSF48452">
    <property type="entry name" value="TPR-like"/>
    <property type="match status" value="1"/>
</dbReference>
<dbReference type="PANTHER" id="PTHR45984:SF1">
    <property type="entry name" value="SPAG1 AXONEMAL DYNEIN ASSEMBLY FACTOR"/>
    <property type="match status" value="1"/>
</dbReference>
<evidence type="ECO:0000313" key="10">
    <source>
        <dbReference type="Proteomes" id="UP000789572"/>
    </source>
</evidence>
<feature type="region of interest" description="Disordered" evidence="6">
    <location>
        <begin position="39"/>
        <end position="149"/>
    </location>
</feature>
<feature type="compositionally biased region" description="Low complexity" evidence="6">
    <location>
        <begin position="719"/>
        <end position="732"/>
    </location>
</feature>
<keyword evidence="3" id="KW-0677">Repeat</keyword>
<dbReference type="PROSITE" id="PS50005">
    <property type="entry name" value="TPR"/>
    <property type="match status" value="2"/>
</dbReference>
<dbReference type="PROSITE" id="PS50076">
    <property type="entry name" value="DNAJ_2"/>
    <property type="match status" value="1"/>
</dbReference>
<dbReference type="InterPro" id="IPR011990">
    <property type="entry name" value="TPR-like_helical_dom_sf"/>
</dbReference>
<feature type="compositionally biased region" description="Basic and acidic residues" evidence="6">
    <location>
        <begin position="460"/>
        <end position="470"/>
    </location>
</feature>
<feature type="region of interest" description="Disordered" evidence="6">
    <location>
        <begin position="397"/>
        <end position="562"/>
    </location>
</feature>
<dbReference type="PROSITE" id="PS50030">
    <property type="entry name" value="UBA"/>
    <property type="match status" value="1"/>
</dbReference>
<evidence type="ECO:0000313" key="9">
    <source>
        <dbReference type="EMBL" id="CAG8584620.1"/>
    </source>
</evidence>
<dbReference type="GO" id="GO:0006626">
    <property type="term" value="P:protein targeting to mitochondrion"/>
    <property type="evidence" value="ECO:0007669"/>
    <property type="project" value="TreeGrafter"/>
</dbReference>
<feature type="compositionally biased region" description="Basic and acidic residues" evidence="6">
    <location>
        <begin position="408"/>
        <end position="426"/>
    </location>
</feature>
<evidence type="ECO:0000259" key="7">
    <source>
        <dbReference type="PROSITE" id="PS50030"/>
    </source>
</evidence>
<dbReference type="Gene3D" id="1.10.8.10">
    <property type="entry name" value="DNA helicase RuvA subunit, C-terminal domain"/>
    <property type="match status" value="1"/>
</dbReference>
<reference evidence="9" key="1">
    <citation type="submission" date="2021-06" db="EMBL/GenBank/DDBJ databases">
        <authorList>
            <person name="Kallberg Y."/>
            <person name="Tangrot J."/>
            <person name="Rosling A."/>
        </authorList>
    </citation>
    <scope>NUCLEOTIDE SEQUENCE</scope>
    <source>
        <strain evidence="9">IA702</strain>
    </source>
</reference>
<feature type="repeat" description="TPR" evidence="5">
    <location>
        <begin position="658"/>
        <end position="691"/>
    </location>
</feature>
<dbReference type="Gene3D" id="1.10.287.110">
    <property type="entry name" value="DnaJ domain"/>
    <property type="match status" value="1"/>
</dbReference>
<feature type="compositionally biased region" description="Polar residues" evidence="6">
    <location>
        <begin position="102"/>
        <end position="119"/>
    </location>
</feature>
<gene>
    <name evidence="9" type="ORF">POCULU_LOCUS6663</name>
</gene>
<dbReference type="InterPro" id="IPR036869">
    <property type="entry name" value="J_dom_sf"/>
</dbReference>
<name>A0A9N9BXR1_9GLOM</name>
<evidence type="ECO:0000256" key="1">
    <source>
        <dbReference type="ARBA" id="ARBA00004496"/>
    </source>
</evidence>
<evidence type="ECO:0000256" key="6">
    <source>
        <dbReference type="SAM" id="MobiDB-lite"/>
    </source>
</evidence>
<dbReference type="Gene3D" id="1.25.40.10">
    <property type="entry name" value="Tetratricopeptide repeat domain"/>
    <property type="match status" value="1"/>
</dbReference>
<feature type="compositionally biased region" description="Polar residues" evidence="6">
    <location>
        <begin position="523"/>
        <end position="533"/>
    </location>
</feature>
<dbReference type="GO" id="GO:0005739">
    <property type="term" value="C:mitochondrion"/>
    <property type="evidence" value="ECO:0007669"/>
    <property type="project" value="TreeGrafter"/>
</dbReference>
<feature type="compositionally biased region" description="Low complexity" evidence="6">
    <location>
        <begin position="336"/>
        <end position="354"/>
    </location>
</feature>
<dbReference type="FunFam" id="1.10.287.110:FF:000002">
    <property type="entry name" value="putative tyrosine-protein phosphatase auxilin isoform X2"/>
    <property type="match status" value="1"/>
</dbReference>
<dbReference type="SUPFAM" id="SSF46565">
    <property type="entry name" value="Chaperone J-domain"/>
    <property type="match status" value="1"/>
</dbReference>
<dbReference type="PANTHER" id="PTHR45984">
    <property type="entry name" value="RNA (RNA) POLYMERASE II ASSOCIATED PROTEIN HOMOLOG"/>
    <property type="match status" value="1"/>
</dbReference>
<dbReference type="Proteomes" id="UP000789572">
    <property type="component" value="Unassembled WGS sequence"/>
</dbReference>
<sequence length="906" mass="99794">MDDLDNLIWSSTGVKPPPVQQQPASLNSLRATTPLSTAIPSLSTTTSSLSSTTLPTTSFGNNTIARSPSPNTINTTNTNSASRTKNQNNLGSLGNILGNVRTPPQRTQTLNELKTQTSPQPKPVNADEWDLDLLPGLSPNPTTNISPALSASPSANLLLDLEFDDLPKPVHTPNSQPTRQQVVKPQAVDDDFDLLPGLSSTSTTHKTGKTPPPKPARSTARENKSRSVEKSSKEPNDHLIAQIVDMGFTVTEAQNALAATATGVDVSSAVEILVQQREAEAALGRENTKESSKYSQRKEFSTDYDSEDDPVLGPRPDRLKNRNLHMTKSRSLGKNSSDGEGSDLSSSSSMSSFSNANFQQQKEKLLSTASEIGFNAFRRASNFYRTSKEKVNKAIGEFQQQQQQEADEGNRKPKWLKDNAMRRDSDGRDDENYSAFGSFRDSDDDDSSEDETPGSRRYKPARENSKFKDSSDDEILSGRRGKPVRQPSVQSKRTLQPKPTKPTKPSSLSSDKTYVSPARHRTPQTTSSTLKVPSQSSTRSRSPSSALSNKPKYPPRPVVHATSEQLKTCERHRNQGNELFRLGQFGAAEQSYSRAIDSLPSNHLHVVISYNNRAASRLKNGDHRGCVEDCNRVMQLIGNDYDNPPPPGVDINLKEHYAKALLRRATSYEAMEKYTDARDDYEKLLKSDMTNSKTINDGLRRCQKAIKMFSGDIDNVGKPPSSSGSSLSRSQLPNSSQAALTDLFAPVNTSNTFGTELNAFGFVETGNPFSTMTSSSSNVAIDDSSPAVQKLRHQRQQEEREDAEKFRVMDIVDSKLVMWKAGKEDNLRALLGSIDIVLWEGLEWKKIGLQELVTPAQVKVRYMKAIAKVHPDKLSSSTTVEQRLIANGVFATLNEAWDTFKEQNNL</sequence>
<dbReference type="EMBL" id="CAJVPJ010001283">
    <property type="protein sequence ID" value="CAG8584620.1"/>
    <property type="molecule type" value="Genomic_DNA"/>
</dbReference>
<dbReference type="InterPro" id="IPR001623">
    <property type="entry name" value="DnaJ_domain"/>
</dbReference>
<dbReference type="InterPro" id="IPR019734">
    <property type="entry name" value="TPR_rpt"/>
</dbReference>
<feature type="compositionally biased region" description="Acidic residues" evidence="6">
    <location>
        <begin position="442"/>
        <end position="452"/>
    </location>
</feature>
<feature type="region of interest" description="Disordered" evidence="6">
    <location>
        <begin position="710"/>
        <end position="732"/>
    </location>
</feature>
<feature type="domain" description="J" evidence="8">
    <location>
        <begin position="842"/>
        <end position="905"/>
    </location>
</feature>
<evidence type="ECO:0000256" key="2">
    <source>
        <dbReference type="ARBA" id="ARBA00022490"/>
    </source>
</evidence>
<dbReference type="AlphaFoldDB" id="A0A9N9BXR1"/>
<proteinExistence type="predicted"/>
<dbReference type="InterPro" id="IPR015940">
    <property type="entry name" value="UBA"/>
</dbReference>
<feature type="compositionally biased region" description="Low complexity" evidence="6">
    <location>
        <begin position="494"/>
        <end position="513"/>
    </location>
</feature>
<feature type="region of interest" description="Disordered" evidence="6">
    <location>
        <begin position="191"/>
        <end position="238"/>
    </location>
</feature>
<accession>A0A9N9BXR1</accession>
<feature type="region of interest" description="Disordered" evidence="6">
    <location>
        <begin position="281"/>
        <end position="356"/>
    </location>
</feature>
<feature type="compositionally biased region" description="Basic and acidic residues" evidence="6">
    <location>
        <begin position="219"/>
        <end position="237"/>
    </location>
</feature>
<feature type="compositionally biased region" description="Basic and acidic residues" evidence="6">
    <location>
        <begin position="286"/>
        <end position="301"/>
    </location>
</feature>
<dbReference type="OrthoDB" id="1717591at2759"/>
<feature type="compositionally biased region" description="Low complexity" evidence="6">
    <location>
        <begin position="534"/>
        <end position="548"/>
    </location>
</feature>
<dbReference type="SMART" id="SM00028">
    <property type="entry name" value="TPR"/>
    <property type="match status" value="3"/>
</dbReference>
<organism evidence="9 10">
    <name type="scientific">Paraglomus occultum</name>
    <dbReference type="NCBI Taxonomy" id="144539"/>
    <lineage>
        <taxon>Eukaryota</taxon>
        <taxon>Fungi</taxon>
        <taxon>Fungi incertae sedis</taxon>
        <taxon>Mucoromycota</taxon>
        <taxon>Glomeromycotina</taxon>
        <taxon>Glomeromycetes</taxon>
        <taxon>Paraglomerales</taxon>
        <taxon>Paraglomeraceae</taxon>
        <taxon>Paraglomus</taxon>
    </lineage>
</organism>
<feature type="region of interest" description="Disordered" evidence="6">
    <location>
        <begin position="1"/>
        <end position="26"/>
    </location>
</feature>
<evidence type="ECO:0000259" key="8">
    <source>
        <dbReference type="PROSITE" id="PS50076"/>
    </source>
</evidence>
<dbReference type="GO" id="GO:0031072">
    <property type="term" value="F:heat shock protein binding"/>
    <property type="evidence" value="ECO:0007669"/>
    <property type="project" value="TreeGrafter"/>
</dbReference>
<keyword evidence="10" id="KW-1185">Reference proteome</keyword>
<feature type="repeat" description="TPR" evidence="5">
    <location>
        <begin position="569"/>
        <end position="602"/>
    </location>
</feature>
<dbReference type="InterPro" id="IPR051982">
    <property type="entry name" value="CiliaryAsmbly_MitoImport"/>
</dbReference>
<feature type="compositionally biased region" description="Low complexity" evidence="6">
    <location>
        <begin position="67"/>
        <end position="99"/>
    </location>
</feature>
<comment type="subcellular location">
    <subcellularLocation>
        <location evidence="1">Cytoplasm</location>
    </subcellularLocation>
</comment>
<keyword evidence="2" id="KW-0963">Cytoplasm</keyword>
<protein>
    <submittedName>
        <fullName evidence="9">8410_t:CDS:1</fullName>
    </submittedName>
</protein>
<feature type="compositionally biased region" description="Low complexity" evidence="6">
    <location>
        <begin position="39"/>
        <end position="58"/>
    </location>
</feature>
<dbReference type="SUPFAM" id="SSF46934">
    <property type="entry name" value="UBA-like"/>
    <property type="match status" value="1"/>
</dbReference>
<comment type="caution">
    <text evidence="9">The sequence shown here is derived from an EMBL/GenBank/DDBJ whole genome shotgun (WGS) entry which is preliminary data.</text>
</comment>
<evidence type="ECO:0000256" key="5">
    <source>
        <dbReference type="PROSITE-ProRule" id="PRU00339"/>
    </source>
</evidence>
<dbReference type="CDD" id="cd06257">
    <property type="entry name" value="DnaJ"/>
    <property type="match status" value="1"/>
</dbReference>
<keyword evidence="4 5" id="KW-0802">TPR repeat</keyword>
<feature type="domain" description="UBA" evidence="7">
    <location>
        <begin position="234"/>
        <end position="276"/>
    </location>
</feature>
<dbReference type="InterPro" id="IPR009060">
    <property type="entry name" value="UBA-like_sf"/>
</dbReference>
<evidence type="ECO:0000256" key="3">
    <source>
        <dbReference type="ARBA" id="ARBA00022737"/>
    </source>
</evidence>